<proteinExistence type="predicted"/>
<dbReference type="AlphaFoldDB" id="A0A1A9I6B6"/>
<dbReference type="InterPro" id="IPR051610">
    <property type="entry name" value="GPI/OXD"/>
</dbReference>
<dbReference type="Pfam" id="PF07883">
    <property type="entry name" value="Cupin_2"/>
    <property type="match status" value="1"/>
</dbReference>
<gene>
    <name evidence="3" type="ORF">A8C56_15915</name>
</gene>
<feature type="domain" description="Cupin type-2" evidence="2">
    <location>
        <begin position="38"/>
        <end position="104"/>
    </location>
</feature>
<evidence type="ECO:0000313" key="3">
    <source>
        <dbReference type="EMBL" id="ANH82250.1"/>
    </source>
</evidence>
<protein>
    <submittedName>
        <fullName evidence="3">Cupin</fullName>
    </submittedName>
</protein>
<dbReference type="KEGG" id="nia:A8C56_15915"/>
<dbReference type="SUPFAM" id="SSF51182">
    <property type="entry name" value="RmlC-like cupins"/>
    <property type="match status" value="1"/>
</dbReference>
<dbReference type="EMBL" id="CP015772">
    <property type="protein sequence ID" value="ANH82250.1"/>
    <property type="molecule type" value="Genomic_DNA"/>
</dbReference>
<reference evidence="3 4" key="1">
    <citation type="submission" date="2016-05" db="EMBL/GenBank/DDBJ databases">
        <title>Niabella ginsenosidivorans BS26 whole genome sequencing.</title>
        <authorList>
            <person name="Im W.T."/>
            <person name="Siddiqi M.Z."/>
        </authorList>
    </citation>
    <scope>NUCLEOTIDE SEQUENCE [LARGE SCALE GENOMIC DNA]</scope>
    <source>
        <strain evidence="3 4">BS26</strain>
    </source>
</reference>
<dbReference type="PANTHER" id="PTHR35848:SF9">
    <property type="entry name" value="SLL1358 PROTEIN"/>
    <property type="match status" value="1"/>
</dbReference>
<evidence type="ECO:0000313" key="4">
    <source>
        <dbReference type="Proteomes" id="UP000077667"/>
    </source>
</evidence>
<keyword evidence="4" id="KW-1185">Reference proteome</keyword>
<accession>A0A1A9I6B6</accession>
<dbReference type="OrthoDB" id="9806121at2"/>
<evidence type="ECO:0000259" key="2">
    <source>
        <dbReference type="Pfam" id="PF07883"/>
    </source>
</evidence>
<dbReference type="InterPro" id="IPR011051">
    <property type="entry name" value="RmlC_Cupin_sf"/>
</dbReference>
<sequence length="117" mass="13261">MPAKNKVVSGEQPLYAYTWGPGCRAAVLSADHLSVKQETIPAGSGEQLHYHNRAVQFFYILKGTATFEIDQVSFQLQQREGIEIQAGQKHRICNEHEELLEFIVYSQPSTEKDRVNL</sequence>
<name>A0A1A9I6B6_9BACT</name>
<dbReference type="InterPro" id="IPR013096">
    <property type="entry name" value="Cupin_2"/>
</dbReference>
<dbReference type="GO" id="GO:0046872">
    <property type="term" value="F:metal ion binding"/>
    <property type="evidence" value="ECO:0007669"/>
    <property type="project" value="UniProtKB-KW"/>
</dbReference>
<dbReference type="InterPro" id="IPR014710">
    <property type="entry name" value="RmlC-like_jellyroll"/>
</dbReference>
<dbReference type="RefSeq" id="WP_067758092.1">
    <property type="nucleotide sequence ID" value="NZ_CP015772.1"/>
</dbReference>
<dbReference type="PANTHER" id="PTHR35848">
    <property type="entry name" value="OXALATE-BINDING PROTEIN"/>
    <property type="match status" value="1"/>
</dbReference>
<dbReference type="Proteomes" id="UP000077667">
    <property type="component" value="Chromosome"/>
</dbReference>
<evidence type="ECO:0000256" key="1">
    <source>
        <dbReference type="ARBA" id="ARBA00022723"/>
    </source>
</evidence>
<dbReference type="Gene3D" id="2.60.120.10">
    <property type="entry name" value="Jelly Rolls"/>
    <property type="match status" value="1"/>
</dbReference>
<organism evidence="3 4">
    <name type="scientific">Niabella ginsenosidivorans</name>
    <dbReference type="NCBI Taxonomy" id="1176587"/>
    <lineage>
        <taxon>Bacteria</taxon>
        <taxon>Pseudomonadati</taxon>
        <taxon>Bacteroidota</taxon>
        <taxon>Chitinophagia</taxon>
        <taxon>Chitinophagales</taxon>
        <taxon>Chitinophagaceae</taxon>
        <taxon>Niabella</taxon>
    </lineage>
</organism>
<keyword evidence="1" id="KW-0479">Metal-binding</keyword>
<dbReference type="STRING" id="1176587.A8C56_15915"/>